<dbReference type="AlphaFoldDB" id="A0A9Q1GV66"/>
<evidence type="ECO:0000313" key="2">
    <source>
        <dbReference type="Proteomes" id="UP001153076"/>
    </source>
</evidence>
<evidence type="ECO:0000313" key="1">
    <source>
        <dbReference type="EMBL" id="KAJ8425183.1"/>
    </source>
</evidence>
<dbReference type="OrthoDB" id="1750196at2759"/>
<dbReference type="PANTHER" id="PTHR33223">
    <property type="entry name" value="CCHC-TYPE DOMAIN-CONTAINING PROTEIN"/>
    <property type="match status" value="1"/>
</dbReference>
<dbReference type="PANTHER" id="PTHR33223:SF10">
    <property type="entry name" value="AMINOTRANSFERASE-LIKE PLANT MOBILE DOMAIN-CONTAINING PROTEIN"/>
    <property type="match status" value="1"/>
</dbReference>
<name>A0A9Q1GV66_9CARY</name>
<protein>
    <recommendedName>
        <fullName evidence="3">Retrotransposon gag domain-containing protein</fullName>
    </recommendedName>
</protein>
<reference evidence="1" key="1">
    <citation type="submission" date="2022-04" db="EMBL/GenBank/DDBJ databases">
        <title>Carnegiea gigantea Genome sequencing and assembly v2.</title>
        <authorList>
            <person name="Copetti D."/>
            <person name="Sanderson M.J."/>
            <person name="Burquez A."/>
            <person name="Wojciechowski M.F."/>
        </authorList>
    </citation>
    <scope>NUCLEOTIDE SEQUENCE</scope>
    <source>
        <strain evidence="1">SGP5-SGP5p</strain>
        <tissue evidence="1">Aerial part</tissue>
    </source>
</reference>
<dbReference type="Proteomes" id="UP001153076">
    <property type="component" value="Unassembled WGS sequence"/>
</dbReference>
<comment type="caution">
    <text evidence="1">The sequence shown here is derived from an EMBL/GenBank/DDBJ whole genome shotgun (WGS) entry which is preliminary data.</text>
</comment>
<sequence>MRWYNTVDPRKVMNWDDLCKEFLNQYSYNPDLPITLRDPAFLKQEEKEGFTNYLARYREVPAITGNNLRNNHQNKDKKASSSKKVHAVNCITKYTSIGTTYTQALERCMAKGKINLLEIKLIESLMQSKYFDPNKYCKYHRLRAHYTKDCWTFKNRMEKMFKSGQLSLSIVAQNPNNYRNLVGNHENTFGVKDPEKE</sequence>
<dbReference type="EMBL" id="JAKOGI010001523">
    <property type="protein sequence ID" value="KAJ8425183.1"/>
    <property type="molecule type" value="Genomic_DNA"/>
</dbReference>
<proteinExistence type="predicted"/>
<organism evidence="1 2">
    <name type="scientific">Carnegiea gigantea</name>
    <dbReference type="NCBI Taxonomy" id="171969"/>
    <lineage>
        <taxon>Eukaryota</taxon>
        <taxon>Viridiplantae</taxon>
        <taxon>Streptophyta</taxon>
        <taxon>Embryophyta</taxon>
        <taxon>Tracheophyta</taxon>
        <taxon>Spermatophyta</taxon>
        <taxon>Magnoliopsida</taxon>
        <taxon>eudicotyledons</taxon>
        <taxon>Gunneridae</taxon>
        <taxon>Pentapetalae</taxon>
        <taxon>Caryophyllales</taxon>
        <taxon>Cactineae</taxon>
        <taxon>Cactaceae</taxon>
        <taxon>Cactoideae</taxon>
        <taxon>Echinocereeae</taxon>
        <taxon>Carnegiea</taxon>
    </lineage>
</organism>
<keyword evidence="2" id="KW-1185">Reference proteome</keyword>
<accession>A0A9Q1GV66</accession>
<gene>
    <name evidence="1" type="ORF">Cgig2_004687</name>
</gene>
<evidence type="ECO:0008006" key="3">
    <source>
        <dbReference type="Google" id="ProtNLM"/>
    </source>
</evidence>